<protein>
    <submittedName>
        <fullName evidence="2">Uncharacterized protein</fullName>
    </submittedName>
</protein>
<proteinExistence type="predicted"/>
<evidence type="ECO:0000313" key="3">
    <source>
        <dbReference type="Proteomes" id="UP000287033"/>
    </source>
</evidence>
<sequence length="66" mass="7207">MMGGASAMGRGDWRRWRRCKGRRTEKAGPKVTDMKTPSRKDNKLDVAALTKKANSGGASRELDISG</sequence>
<evidence type="ECO:0000313" key="2">
    <source>
        <dbReference type="EMBL" id="GCC35373.1"/>
    </source>
</evidence>
<dbReference type="Proteomes" id="UP000287033">
    <property type="component" value="Unassembled WGS sequence"/>
</dbReference>
<feature type="compositionally biased region" description="Basic and acidic residues" evidence="1">
    <location>
        <begin position="22"/>
        <end position="44"/>
    </location>
</feature>
<feature type="region of interest" description="Disordered" evidence="1">
    <location>
        <begin position="1"/>
        <end position="66"/>
    </location>
</feature>
<keyword evidence="3" id="KW-1185">Reference proteome</keyword>
<dbReference type="AlphaFoldDB" id="A0A401SYB8"/>
<dbReference type="EMBL" id="BEZZ01000691">
    <property type="protein sequence ID" value="GCC35373.1"/>
    <property type="molecule type" value="Genomic_DNA"/>
</dbReference>
<reference evidence="2 3" key="1">
    <citation type="journal article" date="2018" name="Nat. Ecol. Evol.">
        <title>Shark genomes provide insights into elasmobranch evolution and the origin of vertebrates.</title>
        <authorList>
            <person name="Hara Y"/>
            <person name="Yamaguchi K"/>
            <person name="Onimaru K"/>
            <person name="Kadota M"/>
            <person name="Koyanagi M"/>
            <person name="Keeley SD"/>
            <person name="Tatsumi K"/>
            <person name="Tanaka K"/>
            <person name="Motone F"/>
            <person name="Kageyama Y"/>
            <person name="Nozu R"/>
            <person name="Adachi N"/>
            <person name="Nishimura O"/>
            <person name="Nakagawa R"/>
            <person name="Tanegashima C"/>
            <person name="Kiyatake I"/>
            <person name="Matsumoto R"/>
            <person name="Murakumo K"/>
            <person name="Nishida K"/>
            <person name="Terakita A"/>
            <person name="Kuratani S"/>
            <person name="Sato K"/>
            <person name="Hyodo S Kuraku.S."/>
        </authorList>
    </citation>
    <scope>NUCLEOTIDE SEQUENCE [LARGE SCALE GENOMIC DNA]</scope>
</reference>
<accession>A0A401SYB8</accession>
<name>A0A401SYB8_CHIPU</name>
<comment type="caution">
    <text evidence="2">The sequence shown here is derived from an EMBL/GenBank/DDBJ whole genome shotgun (WGS) entry which is preliminary data.</text>
</comment>
<organism evidence="2 3">
    <name type="scientific">Chiloscyllium punctatum</name>
    <name type="common">Brownbanded bambooshark</name>
    <name type="synonym">Hemiscyllium punctatum</name>
    <dbReference type="NCBI Taxonomy" id="137246"/>
    <lineage>
        <taxon>Eukaryota</taxon>
        <taxon>Metazoa</taxon>
        <taxon>Chordata</taxon>
        <taxon>Craniata</taxon>
        <taxon>Vertebrata</taxon>
        <taxon>Chondrichthyes</taxon>
        <taxon>Elasmobranchii</taxon>
        <taxon>Galeomorphii</taxon>
        <taxon>Galeoidea</taxon>
        <taxon>Orectolobiformes</taxon>
        <taxon>Hemiscylliidae</taxon>
        <taxon>Chiloscyllium</taxon>
    </lineage>
</organism>
<gene>
    <name evidence="2" type="ORF">chiPu_0013856</name>
</gene>
<evidence type="ECO:0000256" key="1">
    <source>
        <dbReference type="SAM" id="MobiDB-lite"/>
    </source>
</evidence>